<accession>A0A0D3DNM2</accession>
<dbReference type="EnsemblPlants" id="Bo8g058400.1">
    <property type="protein sequence ID" value="Bo8g058400.1"/>
    <property type="gene ID" value="Bo8g058400"/>
</dbReference>
<protein>
    <submittedName>
        <fullName evidence="1">Uncharacterized protein</fullName>
    </submittedName>
</protein>
<dbReference type="HOGENOM" id="CLU_2226919_0_0_1"/>
<dbReference type="AlphaFoldDB" id="A0A0D3DNM2"/>
<dbReference type="Gramene" id="Bo8g058400.1">
    <property type="protein sequence ID" value="Bo8g058400.1"/>
    <property type="gene ID" value="Bo8g058400"/>
</dbReference>
<evidence type="ECO:0000313" key="2">
    <source>
        <dbReference type="Proteomes" id="UP000032141"/>
    </source>
</evidence>
<evidence type="ECO:0000313" key="1">
    <source>
        <dbReference type="EnsemblPlants" id="Bo8g058400.1"/>
    </source>
</evidence>
<keyword evidence="2" id="KW-1185">Reference proteome</keyword>
<name>A0A0D3DNM2_BRAOL</name>
<sequence>MECARDGQSGAVPVDSITLRVRAVEDDSSEDDDSEAELFTTTFYPEGIFEELPRLHPYLLRSAFVAGHDWDGVEETKSTLRSVKRVLRAKNATDVTFLIPTKEQRP</sequence>
<dbReference type="STRING" id="109376.A0A0D3DNM2"/>
<reference evidence="1" key="2">
    <citation type="submission" date="2015-03" db="UniProtKB">
        <authorList>
            <consortium name="EnsemblPlants"/>
        </authorList>
    </citation>
    <scope>IDENTIFICATION</scope>
</reference>
<reference evidence="1 2" key="1">
    <citation type="journal article" date="2014" name="Genome Biol.">
        <title>Transcriptome and methylome profiling reveals relics of genome dominance in the mesopolyploid Brassica oleracea.</title>
        <authorList>
            <person name="Parkin I.A."/>
            <person name="Koh C."/>
            <person name="Tang H."/>
            <person name="Robinson S.J."/>
            <person name="Kagale S."/>
            <person name="Clarke W.E."/>
            <person name="Town C.D."/>
            <person name="Nixon J."/>
            <person name="Krishnakumar V."/>
            <person name="Bidwell S.L."/>
            <person name="Denoeud F."/>
            <person name="Belcram H."/>
            <person name="Links M.G."/>
            <person name="Just J."/>
            <person name="Clarke C."/>
            <person name="Bender T."/>
            <person name="Huebert T."/>
            <person name="Mason A.S."/>
            <person name="Pires J.C."/>
            <person name="Barker G."/>
            <person name="Moore J."/>
            <person name="Walley P.G."/>
            <person name="Manoli S."/>
            <person name="Batley J."/>
            <person name="Edwards D."/>
            <person name="Nelson M.N."/>
            <person name="Wang X."/>
            <person name="Paterson A.H."/>
            <person name="King G."/>
            <person name="Bancroft I."/>
            <person name="Chalhoub B."/>
            <person name="Sharpe A.G."/>
        </authorList>
    </citation>
    <scope>NUCLEOTIDE SEQUENCE</scope>
    <source>
        <strain evidence="1 2">cv. TO1000</strain>
    </source>
</reference>
<dbReference type="Proteomes" id="UP000032141">
    <property type="component" value="Chromosome C8"/>
</dbReference>
<organism evidence="1 2">
    <name type="scientific">Brassica oleracea var. oleracea</name>
    <dbReference type="NCBI Taxonomy" id="109376"/>
    <lineage>
        <taxon>Eukaryota</taxon>
        <taxon>Viridiplantae</taxon>
        <taxon>Streptophyta</taxon>
        <taxon>Embryophyta</taxon>
        <taxon>Tracheophyta</taxon>
        <taxon>Spermatophyta</taxon>
        <taxon>Magnoliopsida</taxon>
        <taxon>eudicotyledons</taxon>
        <taxon>Gunneridae</taxon>
        <taxon>Pentapetalae</taxon>
        <taxon>rosids</taxon>
        <taxon>malvids</taxon>
        <taxon>Brassicales</taxon>
        <taxon>Brassicaceae</taxon>
        <taxon>Brassiceae</taxon>
        <taxon>Brassica</taxon>
    </lineage>
</organism>
<proteinExistence type="predicted"/>